<gene>
    <name evidence="2" type="ORF">PGT21_010370</name>
    <name evidence="3" type="ORF">PGTUg99_026270</name>
</gene>
<dbReference type="EMBL" id="VDEP01000069">
    <property type="protein sequence ID" value="KAA1134097.1"/>
    <property type="molecule type" value="Genomic_DNA"/>
</dbReference>
<dbReference type="EMBL" id="VSWC01000066">
    <property type="protein sequence ID" value="KAA1097532.1"/>
    <property type="molecule type" value="Genomic_DNA"/>
</dbReference>
<accession>A0A5B0P9T0</accession>
<comment type="caution">
    <text evidence="2">The sequence shown here is derived from an EMBL/GenBank/DDBJ whole genome shotgun (WGS) entry which is preliminary data.</text>
</comment>
<reference evidence="4 5" key="1">
    <citation type="submission" date="2019-05" db="EMBL/GenBank/DDBJ databases">
        <title>Emergence of the Ug99 lineage of the wheat stem rust pathogen through somatic hybridization.</title>
        <authorList>
            <person name="Li F."/>
            <person name="Upadhyaya N.M."/>
            <person name="Sperschneider J."/>
            <person name="Matny O."/>
            <person name="Nguyen-Phuc H."/>
            <person name="Mago R."/>
            <person name="Raley C."/>
            <person name="Miller M.E."/>
            <person name="Silverstein K.A.T."/>
            <person name="Henningsen E."/>
            <person name="Hirsch C.D."/>
            <person name="Visser B."/>
            <person name="Pretorius Z.A."/>
            <person name="Steffenson B.J."/>
            <person name="Schwessinger B."/>
            <person name="Dodds P.N."/>
            <person name="Figueroa M."/>
        </authorList>
    </citation>
    <scope>NUCLEOTIDE SEQUENCE [LARGE SCALE GENOMIC DNA]</scope>
    <source>
        <strain evidence="2">21-0</strain>
        <strain evidence="3 5">Ug99</strain>
    </source>
</reference>
<keyword evidence="4" id="KW-1185">Reference proteome</keyword>
<name>A0A5B0P9T0_PUCGR</name>
<organism evidence="2 4">
    <name type="scientific">Puccinia graminis f. sp. tritici</name>
    <dbReference type="NCBI Taxonomy" id="56615"/>
    <lineage>
        <taxon>Eukaryota</taxon>
        <taxon>Fungi</taxon>
        <taxon>Dikarya</taxon>
        <taxon>Basidiomycota</taxon>
        <taxon>Pucciniomycotina</taxon>
        <taxon>Pucciniomycetes</taxon>
        <taxon>Pucciniales</taxon>
        <taxon>Pucciniaceae</taxon>
        <taxon>Puccinia</taxon>
    </lineage>
</organism>
<dbReference type="Proteomes" id="UP000324748">
    <property type="component" value="Unassembled WGS sequence"/>
</dbReference>
<dbReference type="Proteomes" id="UP000325313">
    <property type="component" value="Unassembled WGS sequence"/>
</dbReference>
<feature type="compositionally biased region" description="Polar residues" evidence="1">
    <location>
        <begin position="32"/>
        <end position="50"/>
    </location>
</feature>
<feature type="region of interest" description="Disordered" evidence="1">
    <location>
        <begin position="1"/>
        <end position="53"/>
    </location>
</feature>
<proteinExistence type="predicted"/>
<evidence type="ECO:0000313" key="5">
    <source>
        <dbReference type="Proteomes" id="UP000325313"/>
    </source>
</evidence>
<evidence type="ECO:0000313" key="2">
    <source>
        <dbReference type="EMBL" id="KAA1097532.1"/>
    </source>
</evidence>
<protein>
    <submittedName>
        <fullName evidence="2">Uncharacterized protein</fullName>
    </submittedName>
</protein>
<evidence type="ECO:0000313" key="3">
    <source>
        <dbReference type="EMBL" id="KAA1134097.1"/>
    </source>
</evidence>
<dbReference type="AlphaFoldDB" id="A0A5B0P9T0"/>
<sequence>MKRRFDTSPQKRLLDTLQRNFPDDGVDPSADEPSSTADSLAMGSNVSSTRPAADWLRMSSARRTTGLQIRCRKISEQQGRAIAKLVRLD</sequence>
<evidence type="ECO:0000313" key="4">
    <source>
        <dbReference type="Proteomes" id="UP000324748"/>
    </source>
</evidence>
<evidence type="ECO:0000256" key="1">
    <source>
        <dbReference type="SAM" id="MobiDB-lite"/>
    </source>
</evidence>